<evidence type="ECO:0000313" key="2">
    <source>
        <dbReference type="Proteomes" id="UP000577724"/>
    </source>
</evidence>
<dbReference type="EMBL" id="JABMCC010000118">
    <property type="protein sequence ID" value="NUU57073.1"/>
    <property type="molecule type" value="Genomic_DNA"/>
</dbReference>
<dbReference type="SUPFAM" id="SSF56784">
    <property type="entry name" value="HAD-like"/>
    <property type="match status" value="1"/>
</dbReference>
<reference evidence="1 2" key="1">
    <citation type="submission" date="2020-05" db="EMBL/GenBank/DDBJ databases">
        <title>Genome Sequencing of Type Strains.</title>
        <authorList>
            <person name="Lemaire J.F."/>
            <person name="Inderbitzin P."/>
            <person name="Gregorio O.A."/>
            <person name="Collins S.B."/>
            <person name="Wespe N."/>
            <person name="Knight-Connoni V."/>
        </authorList>
    </citation>
    <scope>NUCLEOTIDE SEQUENCE [LARGE SCALE GENOMIC DNA]</scope>
    <source>
        <strain evidence="1 2">DSM 19942</strain>
    </source>
</reference>
<proteinExistence type="predicted"/>
<dbReference type="InterPro" id="IPR029057">
    <property type="entry name" value="PRTase-like"/>
</dbReference>
<comment type="caution">
    <text evidence="1">The sequence shown here is derived from an EMBL/GenBank/DDBJ whole genome shotgun (WGS) entry which is preliminary data.</text>
</comment>
<evidence type="ECO:0008006" key="3">
    <source>
        <dbReference type="Google" id="ProtNLM"/>
    </source>
</evidence>
<dbReference type="Proteomes" id="UP000577724">
    <property type="component" value="Unassembled WGS sequence"/>
</dbReference>
<gene>
    <name evidence="1" type="ORF">HP548_23615</name>
</gene>
<keyword evidence="2" id="KW-1185">Reference proteome</keyword>
<accession>A0ABX2MSQ8</accession>
<dbReference type="Gene3D" id="3.40.50.2020">
    <property type="match status" value="1"/>
</dbReference>
<dbReference type="SUPFAM" id="SSF53271">
    <property type="entry name" value="PRTase-like"/>
    <property type="match status" value="1"/>
</dbReference>
<dbReference type="CDD" id="cd06223">
    <property type="entry name" value="PRTases_typeI"/>
    <property type="match status" value="1"/>
</dbReference>
<evidence type="ECO:0000313" key="1">
    <source>
        <dbReference type="EMBL" id="NUU57073.1"/>
    </source>
</evidence>
<dbReference type="InterPro" id="IPR036412">
    <property type="entry name" value="HAD-like_sf"/>
</dbReference>
<dbReference type="RefSeq" id="WP_175383067.1">
    <property type="nucleotide sequence ID" value="NZ_JABMCC010000118.1"/>
</dbReference>
<sequence length="380" mass="43865">MSKLVLIASSSVVDSSLNLYTGIKELFDRLNADGDTIFIVSHNGNRLAEIIALLGSHYSYIKSTTRWTIRQVLEKYHNNQVVYVGSSDVDLQLTASKKILLFHSKWSDVQEEKTAKYGHHVEKPSDFVNIMKILNNQSSWFYELKISDKVNVFSLTKANSMYLTYESEKELIDGFNRLLKTGDTKYYDVLLLHFLASIVHNNDFLDVDFWGTMPSSGTQASQQLELFKDRVRHLMSKKLTQPLFVRHTATTKSHHIRNDSRIPCDRHFETICLNPFYKKKLKNKTVCILDDYLTNGTSFETLRNLLEYAGVKRIIFVSLGRFKKNVYSPEYVKQDYKIEGDVFSPGYSYEFIKRENINGTFNDSANEELRSLHAIINSPT</sequence>
<name>A0ABX2MSQ8_9BACL</name>
<protein>
    <recommendedName>
        <fullName evidence="3">Phosphoribosyl transferase-like protein</fullName>
    </recommendedName>
</protein>
<dbReference type="InterPro" id="IPR000836">
    <property type="entry name" value="PRTase_dom"/>
</dbReference>
<organism evidence="1 2">
    <name type="scientific">Paenibacillus taichungensis</name>
    <dbReference type="NCBI Taxonomy" id="484184"/>
    <lineage>
        <taxon>Bacteria</taxon>
        <taxon>Bacillati</taxon>
        <taxon>Bacillota</taxon>
        <taxon>Bacilli</taxon>
        <taxon>Bacillales</taxon>
        <taxon>Paenibacillaceae</taxon>
        <taxon>Paenibacillus</taxon>
    </lineage>
</organism>
<dbReference type="GeneID" id="97133741"/>